<dbReference type="EMBL" id="JAUSZI010000002">
    <property type="protein sequence ID" value="MDQ1029824.1"/>
    <property type="molecule type" value="Genomic_DNA"/>
</dbReference>
<reference evidence="1 2" key="1">
    <citation type="submission" date="2023-07" db="EMBL/GenBank/DDBJ databases">
        <title>Comparative genomics of wheat-associated soil bacteria to identify genetic determinants of phenazine resistance.</title>
        <authorList>
            <person name="Mouncey N."/>
        </authorList>
    </citation>
    <scope>NUCLEOTIDE SEQUENCE [LARGE SCALE GENOMIC DNA]</scope>
    <source>
        <strain evidence="1 2">V2I4</strain>
    </source>
</reference>
<dbReference type="Proteomes" id="UP001230328">
    <property type="component" value="Unassembled WGS sequence"/>
</dbReference>
<protein>
    <submittedName>
        <fullName evidence="1">Uncharacterized protein</fullName>
    </submittedName>
</protein>
<evidence type="ECO:0000313" key="2">
    <source>
        <dbReference type="Proteomes" id="UP001230328"/>
    </source>
</evidence>
<gene>
    <name evidence="1" type="ORF">QF035_007406</name>
</gene>
<comment type="caution">
    <text evidence="1">The sequence shown here is derived from an EMBL/GenBank/DDBJ whole genome shotgun (WGS) entry which is preliminary data.</text>
</comment>
<evidence type="ECO:0000313" key="1">
    <source>
        <dbReference type="EMBL" id="MDQ1029824.1"/>
    </source>
</evidence>
<keyword evidence="2" id="KW-1185">Reference proteome</keyword>
<proteinExistence type="predicted"/>
<name>A0ABU0T1Y1_9ACTN</name>
<organism evidence="1 2">
    <name type="scientific">Streptomyces umbrinus</name>
    <dbReference type="NCBI Taxonomy" id="67370"/>
    <lineage>
        <taxon>Bacteria</taxon>
        <taxon>Bacillati</taxon>
        <taxon>Actinomycetota</taxon>
        <taxon>Actinomycetes</taxon>
        <taxon>Kitasatosporales</taxon>
        <taxon>Streptomycetaceae</taxon>
        <taxon>Streptomyces</taxon>
        <taxon>Streptomyces phaeochromogenes group</taxon>
    </lineage>
</organism>
<accession>A0ABU0T1Y1</accession>
<sequence length="142" mass="15458">MPDALLPGVFRGRWRLLPVGDLRRLSAGCRGLVAQFPAPLGFVVGRGRAGTSELALWEVGWAGKRGARTSRHVPSRLGDGRRSGARPAQTFSRRLLVTGLLVTGRRRSLPNPFAEILVPGGHCRRLYSAASAIRRVFVTPRP</sequence>